<reference evidence="5" key="1">
    <citation type="submission" date="2016-09" db="EMBL/GenBank/DDBJ databases">
        <authorList>
            <person name="Hebert L."/>
            <person name="Moumen B."/>
        </authorList>
    </citation>
    <scope>NUCLEOTIDE SEQUENCE [LARGE SCALE GENOMIC DNA]</scope>
    <source>
        <strain evidence="5">OVI</strain>
    </source>
</reference>
<dbReference type="InterPro" id="IPR041805">
    <property type="entry name" value="ASMase/PPN1_MPP"/>
</dbReference>
<accession>A0A1G4IG28</accession>
<evidence type="ECO:0000256" key="4">
    <source>
        <dbReference type="SAM" id="SignalP"/>
    </source>
</evidence>
<name>A0A1G4IG28_TRYEQ</name>
<dbReference type="GeneID" id="92376626"/>
<gene>
    <name evidence="5" type="ORF">TEOVI_000268600</name>
</gene>
<keyword evidence="3" id="KW-1133">Transmembrane helix</keyword>
<dbReference type="RefSeq" id="XP_067081822.1">
    <property type="nucleotide sequence ID" value="XM_067225721.1"/>
</dbReference>
<evidence type="ECO:0000256" key="2">
    <source>
        <dbReference type="ARBA" id="ARBA00023180"/>
    </source>
</evidence>
<evidence type="ECO:0000313" key="6">
    <source>
        <dbReference type="Proteomes" id="UP000195570"/>
    </source>
</evidence>
<dbReference type="CDD" id="cd00842">
    <property type="entry name" value="MPP_ASMase"/>
    <property type="match status" value="1"/>
</dbReference>
<keyword evidence="4" id="KW-0732">Signal</keyword>
<proteinExistence type="predicted"/>
<feature type="signal peptide" evidence="4">
    <location>
        <begin position="1"/>
        <end position="20"/>
    </location>
</feature>
<dbReference type="EMBL" id="CZPT02001566">
    <property type="protein sequence ID" value="SCU71106.1"/>
    <property type="molecule type" value="Genomic_DNA"/>
</dbReference>
<evidence type="ECO:0000256" key="1">
    <source>
        <dbReference type="ARBA" id="ARBA00022801"/>
    </source>
</evidence>
<dbReference type="VEuPathDB" id="TriTrypDB:TEOVI_000268600"/>
<evidence type="ECO:0000256" key="3">
    <source>
        <dbReference type="SAM" id="Phobius"/>
    </source>
</evidence>
<feature type="chain" id="PRO_5045629970" evidence="4">
    <location>
        <begin position="21"/>
        <end position="508"/>
    </location>
</feature>
<protein>
    <submittedName>
        <fullName evidence="5">Uncharacterized protein</fullName>
    </submittedName>
</protein>
<keyword evidence="3" id="KW-0472">Membrane</keyword>
<dbReference type="InterPro" id="IPR029052">
    <property type="entry name" value="Metallo-depent_PP-like"/>
</dbReference>
<dbReference type="SUPFAM" id="SSF56300">
    <property type="entry name" value="Metallo-dependent phosphatases"/>
    <property type="match status" value="1"/>
</dbReference>
<keyword evidence="6" id="KW-1185">Reference proteome</keyword>
<dbReference type="PANTHER" id="PTHR10340:SF57">
    <property type="entry name" value="METALLOPHOS DOMAIN-CONTAINING PROTEIN"/>
    <property type="match status" value="1"/>
</dbReference>
<keyword evidence="2" id="KW-0325">Glycoprotein</keyword>
<comment type="caution">
    <text evidence="5">The sequence shown here is derived from an EMBL/GenBank/DDBJ whole genome shotgun (WGS) entry which is preliminary data.</text>
</comment>
<organism evidence="5 6">
    <name type="scientific">Trypanosoma equiperdum</name>
    <dbReference type="NCBI Taxonomy" id="5694"/>
    <lineage>
        <taxon>Eukaryota</taxon>
        <taxon>Discoba</taxon>
        <taxon>Euglenozoa</taxon>
        <taxon>Kinetoplastea</taxon>
        <taxon>Metakinetoplastina</taxon>
        <taxon>Trypanosomatida</taxon>
        <taxon>Trypanosomatidae</taxon>
        <taxon>Trypanosoma</taxon>
    </lineage>
</organism>
<keyword evidence="3" id="KW-0812">Transmembrane</keyword>
<dbReference type="GO" id="GO:0016787">
    <property type="term" value="F:hydrolase activity"/>
    <property type="evidence" value="ECO:0007669"/>
    <property type="project" value="UniProtKB-KW"/>
</dbReference>
<dbReference type="Proteomes" id="UP000195570">
    <property type="component" value="Unassembled WGS sequence"/>
</dbReference>
<sequence>MERCCTLFVIFLSVCALTIAPDLLHQLVLRASATSVLGRDTLPKLTVSLLGDFNYDILYGRPGGYGPCNQGQASLVTPGCESPLKLVQSVMDDVAKWEGTFTLFSGGLMRHSMETVTPAEMEYTMKEVIGVIASASGVNGTQDAASQPTVLALGGNDLSPANSFSPISAQPQYVQLLRLMLSEGLLTREEHSHMSYCGFYYRDVAGTKIRVIVLNTLLWSNSLRPPLSVGDVDPCGQFPFLQASIEWAKQRDRSVIILGNEPPILNVEEAVRMKSVGDATYYWRNDFREAYLRIIGSNRFTVAAQFFHTGTLGFVASSKLGPPMYIIPSVSPVAGSNPSYIRATLDSNTGRVVSLQQRYLVENGSWVYGDKLEDILHVSLRGMNEYSVEDYLTIAQSEAHWEPFSRMRAGGRYLTEKEHCGFWCRHLIICASVYYEKTDIDYCTTSVLPSRSLGVWLSIISACSGGLALVAALTYGFGSRRIIFSPPPGAEREVTQRLFSTRAQKVYN</sequence>
<keyword evidence="1" id="KW-0378">Hydrolase</keyword>
<dbReference type="AlphaFoldDB" id="A0A1G4IG28"/>
<dbReference type="PANTHER" id="PTHR10340">
    <property type="entry name" value="SPHINGOMYELIN PHOSPHODIESTERASE"/>
    <property type="match status" value="1"/>
</dbReference>
<evidence type="ECO:0000313" key="5">
    <source>
        <dbReference type="EMBL" id="SCU71106.1"/>
    </source>
</evidence>
<feature type="transmembrane region" description="Helical" evidence="3">
    <location>
        <begin position="453"/>
        <end position="477"/>
    </location>
</feature>